<proteinExistence type="inferred from homology"/>
<comment type="similarity">
    <text evidence="1">Belongs to the YciI family.</text>
</comment>
<dbReference type="Proteomes" id="UP000256304">
    <property type="component" value="Unassembled WGS sequence"/>
</dbReference>
<dbReference type="Gene3D" id="3.30.70.1060">
    <property type="entry name" value="Dimeric alpha+beta barrel"/>
    <property type="match status" value="1"/>
</dbReference>
<organism evidence="3 4">
    <name type="scientific">Paenibacillus taihuensis</name>
    <dbReference type="NCBI Taxonomy" id="1156355"/>
    <lineage>
        <taxon>Bacteria</taxon>
        <taxon>Bacillati</taxon>
        <taxon>Bacillota</taxon>
        <taxon>Bacilli</taxon>
        <taxon>Bacillales</taxon>
        <taxon>Paenibacillaceae</taxon>
        <taxon>Paenibacillus</taxon>
    </lineage>
</organism>
<feature type="domain" description="YCII-related" evidence="2">
    <location>
        <begin position="1"/>
        <end position="82"/>
    </location>
</feature>
<dbReference type="EMBL" id="QTTN01000027">
    <property type="protein sequence ID" value="REE77715.1"/>
    <property type="molecule type" value="Genomic_DNA"/>
</dbReference>
<dbReference type="SUPFAM" id="SSF54909">
    <property type="entry name" value="Dimeric alpha+beta barrel"/>
    <property type="match status" value="1"/>
</dbReference>
<accession>A0A3D9RHN8</accession>
<sequence>MQFFVHLSNKQRHLMTEGLVRDHVEYLRKLKEKDVLPFCGPCKDGTAIMILSCGNLEEASLYVEEDPFSKAGYYETRSIVEVEEANAANNFHLDKVVDYLTTRTV</sequence>
<keyword evidence="4" id="KW-1185">Reference proteome</keyword>
<evidence type="ECO:0000259" key="2">
    <source>
        <dbReference type="Pfam" id="PF03795"/>
    </source>
</evidence>
<name>A0A3D9RHN8_9BACL</name>
<evidence type="ECO:0000313" key="4">
    <source>
        <dbReference type="Proteomes" id="UP000256304"/>
    </source>
</evidence>
<evidence type="ECO:0000256" key="1">
    <source>
        <dbReference type="ARBA" id="ARBA00007689"/>
    </source>
</evidence>
<dbReference type="InterPro" id="IPR011008">
    <property type="entry name" value="Dimeric_a/b-barrel"/>
</dbReference>
<dbReference type="InterPro" id="IPR005545">
    <property type="entry name" value="YCII"/>
</dbReference>
<protein>
    <recommendedName>
        <fullName evidence="2">YCII-related domain-containing protein</fullName>
    </recommendedName>
</protein>
<dbReference type="AlphaFoldDB" id="A0A3D9RHN8"/>
<reference evidence="3 4" key="1">
    <citation type="submission" date="2018-08" db="EMBL/GenBank/DDBJ databases">
        <title>Genomic Encyclopedia of Type Strains, Phase III (KMG-III): the genomes of soil and plant-associated and newly described type strains.</title>
        <authorList>
            <person name="Whitman W."/>
        </authorList>
    </citation>
    <scope>NUCLEOTIDE SEQUENCE [LARGE SCALE GENOMIC DNA]</scope>
    <source>
        <strain evidence="3 4">CGMCC 1.10966</strain>
    </source>
</reference>
<comment type="caution">
    <text evidence="3">The sequence shown here is derived from an EMBL/GenBank/DDBJ whole genome shotgun (WGS) entry which is preliminary data.</text>
</comment>
<dbReference type="RefSeq" id="WP_245996122.1">
    <property type="nucleotide sequence ID" value="NZ_QTTN01000027.1"/>
</dbReference>
<evidence type="ECO:0000313" key="3">
    <source>
        <dbReference type="EMBL" id="REE77715.1"/>
    </source>
</evidence>
<gene>
    <name evidence="3" type="ORF">A8990_12735</name>
</gene>
<dbReference type="Pfam" id="PF03795">
    <property type="entry name" value="YCII"/>
    <property type="match status" value="1"/>
</dbReference>